<evidence type="ECO:0000313" key="1">
    <source>
        <dbReference type="EMBL" id="KAH6641057.1"/>
    </source>
</evidence>
<gene>
    <name evidence="1" type="ORF">F5144DRAFT_599720</name>
</gene>
<protein>
    <submittedName>
        <fullName evidence="1">Uncharacterized protein</fullName>
    </submittedName>
</protein>
<comment type="caution">
    <text evidence="1">The sequence shown here is derived from an EMBL/GenBank/DDBJ whole genome shotgun (WGS) entry which is preliminary data.</text>
</comment>
<sequence>MAAVKVRQEGFTELSEGGPAPIADLVFVHGLQGHPEETWMYGKKEKEAKPTKPKSRLSKVFTRKRHAEDRFDEPACSVAGTPPVFWPLELLAKDFSNARVLTYGYDSRISNFFKGPANQSGIVAHGIALMRALEVERRSCRRRPIIFLVHSLGGLILKQALGRSKNALSNQHGLRDVFESTYATIFFGTPHRGSSYANMGVLARDIAVIAGFDARDTILRSLEPDAEILTILSDEFARMLLEGSFKVHSFQEGMGFTGAHILSRKIVDNDSSRLGDARETTDFINANHMMMCRFRDLDDPGYRKVKGVVSQYLGEIQTAQAREDEQKQRLLAEKIRTSLRAAQINERVAEVENAHEHTFDWVFSPYKSGFLEWLHGDGGLFWIKGKPGSGKSTLMKYLHRDARTKNALSQNGRKVLAMPAFFFHSRGTETEKSFDGVFRSLFYQLLLDVPEVVDSVAGIYREFKEQDLKCPWFLHQLRTAMENLRRQDIEGCICVFIDALDEYSGPPEEIADFVKYLASPVDKGGDGKLKLRVCASSRPETTFVSKLKDIPNLSIHLWTETDIKRYASDRLDGCDRPETGMILDDITSRADGVFLWVKLILDDIWQPLCDGIPIEEARIKLSELPTGLPSFYERMLKQIHADDKPVFMAMLELVLCSDYAVGSELVFDQYFGLAIEIAQRKGLVTPQDISLAPAENKRRWRDVERRIKACSGGLLEISWQDRPQFIHQTAKSFVQDAQDLAIFDGKSTRDMALGGVQRMMRLSTLVVEKMDSAEDWSYDLGEFSVPSCPHQYPHFYPGVIADFLRWALVAESVFESPNTALMYDFHKTITTSCGESWLDT</sequence>
<reference evidence="1 2" key="1">
    <citation type="journal article" date="2021" name="Nat. Commun.">
        <title>Genetic determinants of endophytism in the Arabidopsis root mycobiome.</title>
        <authorList>
            <person name="Mesny F."/>
            <person name="Miyauchi S."/>
            <person name="Thiergart T."/>
            <person name="Pickel B."/>
            <person name="Atanasova L."/>
            <person name="Karlsson M."/>
            <person name="Huettel B."/>
            <person name="Barry K.W."/>
            <person name="Haridas S."/>
            <person name="Chen C."/>
            <person name="Bauer D."/>
            <person name="Andreopoulos W."/>
            <person name="Pangilinan J."/>
            <person name="LaButti K."/>
            <person name="Riley R."/>
            <person name="Lipzen A."/>
            <person name="Clum A."/>
            <person name="Drula E."/>
            <person name="Henrissat B."/>
            <person name="Kohler A."/>
            <person name="Grigoriev I.V."/>
            <person name="Martin F.M."/>
            <person name="Hacquard S."/>
        </authorList>
    </citation>
    <scope>NUCLEOTIDE SEQUENCE [LARGE SCALE GENOMIC DNA]</scope>
    <source>
        <strain evidence="1 2">MPI-SDFR-AT-0079</strain>
    </source>
</reference>
<evidence type="ECO:0000313" key="2">
    <source>
        <dbReference type="Proteomes" id="UP000724584"/>
    </source>
</evidence>
<organism evidence="1 2">
    <name type="scientific">Chaetomium tenue</name>
    <dbReference type="NCBI Taxonomy" id="1854479"/>
    <lineage>
        <taxon>Eukaryota</taxon>
        <taxon>Fungi</taxon>
        <taxon>Dikarya</taxon>
        <taxon>Ascomycota</taxon>
        <taxon>Pezizomycotina</taxon>
        <taxon>Sordariomycetes</taxon>
        <taxon>Sordariomycetidae</taxon>
        <taxon>Sordariales</taxon>
        <taxon>Chaetomiaceae</taxon>
        <taxon>Chaetomium</taxon>
    </lineage>
</organism>
<accession>A0ACB7PGI8</accession>
<name>A0ACB7PGI8_9PEZI</name>
<dbReference type="Proteomes" id="UP000724584">
    <property type="component" value="Unassembled WGS sequence"/>
</dbReference>
<proteinExistence type="predicted"/>
<dbReference type="EMBL" id="JAGIZQ010000002">
    <property type="protein sequence ID" value="KAH6641057.1"/>
    <property type="molecule type" value="Genomic_DNA"/>
</dbReference>
<keyword evidence="2" id="KW-1185">Reference proteome</keyword>